<dbReference type="Pfam" id="PF03151">
    <property type="entry name" value="TPT"/>
    <property type="match status" value="1"/>
</dbReference>
<organism evidence="9 10">
    <name type="scientific">Chloropicon primus</name>
    <dbReference type="NCBI Taxonomy" id="1764295"/>
    <lineage>
        <taxon>Eukaryota</taxon>
        <taxon>Viridiplantae</taxon>
        <taxon>Chlorophyta</taxon>
        <taxon>Chloropicophyceae</taxon>
        <taxon>Chloropicales</taxon>
        <taxon>Chloropicaceae</taxon>
        <taxon>Chloropicon</taxon>
    </lineage>
</organism>
<evidence type="ECO:0000256" key="1">
    <source>
        <dbReference type="ARBA" id="ARBA00004141"/>
    </source>
</evidence>
<evidence type="ECO:0000256" key="3">
    <source>
        <dbReference type="ARBA" id="ARBA00022989"/>
    </source>
</evidence>
<evidence type="ECO:0000313" key="10">
    <source>
        <dbReference type="Proteomes" id="UP000316726"/>
    </source>
</evidence>
<evidence type="ECO:0000313" key="8">
    <source>
        <dbReference type="EMBL" id="QDZ22259.1"/>
    </source>
</evidence>
<feature type="transmembrane region" description="Helical" evidence="6">
    <location>
        <begin position="304"/>
        <end position="327"/>
    </location>
</feature>
<dbReference type="STRING" id="1764295.A0A5B8MPK4"/>
<feature type="transmembrane region" description="Helical" evidence="6">
    <location>
        <begin position="163"/>
        <end position="185"/>
    </location>
</feature>
<dbReference type="EMBL" id="CP031040">
    <property type="protein sequence ID" value="QDZ22259.1"/>
    <property type="molecule type" value="Genomic_DNA"/>
</dbReference>
<keyword evidence="2 6" id="KW-0812">Transmembrane</keyword>
<proteinExistence type="predicted"/>
<sequence>MVVMMTTSVGKPGALATVAKTSAVARAHLLRRGAATVAREATPRARRRTGSIAALGARGVSATSGPRHVARASSEPVDVTPPAAKGPTKETLITAGFITLWYAVNVAFNLTNKSLFKHFPYPWTVSTVHVLVGTIYCALAYAVGAKKASFGRPITKKEFGMIFAPASMHALGHIAANLSFAAVAISLTHTVKTLEPVFSASLQWLIMGQATPVPVLLSLVPIIGGVAMAVCGDLTFNLMGFAGAMISNLTFGLRAVLSKKTMGALTDLSSTSLYAYTTLISLLVCAPLALIVEGPTLKAGAEAAIESIGATQFCLYLVAVGMFYHLYNQFAFNTLQRVNPVSHGVANVVKRIIIIGSSVLFFGNILTRQTILGTCIALAGTALYTELQNRSKAKSK</sequence>
<evidence type="ECO:0000259" key="7">
    <source>
        <dbReference type="Pfam" id="PF03151"/>
    </source>
</evidence>
<dbReference type="InterPro" id="IPR037185">
    <property type="entry name" value="EmrE-like"/>
</dbReference>
<dbReference type="AlphaFoldDB" id="A0A5B8MPK4"/>
<feature type="transmembrane region" description="Helical" evidence="6">
    <location>
        <begin position="92"/>
        <end position="111"/>
    </location>
</feature>
<comment type="subcellular location">
    <subcellularLocation>
        <location evidence="1">Membrane</location>
        <topology evidence="1">Multi-pass membrane protein</topology>
    </subcellularLocation>
</comment>
<dbReference type="GO" id="GO:0016020">
    <property type="term" value="C:membrane"/>
    <property type="evidence" value="ECO:0007669"/>
    <property type="project" value="UniProtKB-SubCell"/>
</dbReference>
<dbReference type="PANTHER" id="PTHR11132">
    <property type="entry name" value="SOLUTE CARRIER FAMILY 35"/>
    <property type="match status" value="1"/>
</dbReference>
<evidence type="ECO:0000256" key="2">
    <source>
        <dbReference type="ARBA" id="ARBA00022692"/>
    </source>
</evidence>
<feature type="transmembrane region" description="Helical" evidence="6">
    <location>
        <begin position="234"/>
        <end position="253"/>
    </location>
</feature>
<keyword evidence="3 6" id="KW-1133">Transmembrane helix</keyword>
<dbReference type="Proteomes" id="UP000316726">
    <property type="component" value="Chromosome 7"/>
</dbReference>
<dbReference type="InterPro" id="IPR004853">
    <property type="entry name" value="Sugar_P_trans_dom"/>
</dbReference>
<protein>
    <submittedName>
        <fullName evidence="9">Triose phosphate translocator</fullName>
    </submittedName>
</protein>
<evidence type="ECO:0000256" key="4">
    <source>
        <dbReference type="ARBA" id="ARBA00023136"/>
    </source>
</evidence>
<feature type="domain" description="Sugar phosphate transporter" evidence="7">
    <location>
        <begin position="96"/>
        <end position="384"/>
    </location>
</feature>
<evidence type="ECO:0000313" key="9">
    <source>
        <dbReference type="EMBL" id="QDZ22261.1"/>
    </source>
</evidence>
<dbReference type="SUPFAM" id="SSF103481">
    <property type="entry name" value="Multidrug resistance efflux transporter EmrE"/>
    <property type="match status" value="1"/>
</dbReference>
<feature type="transmembrane region" description="Helical" evidence="6">
    <location>
        <begin position="205"/>
        <end position="227"/>
    </location>
</feature>
<dbReference type="OrthoDB" id="6418713at2759"/>
<gene>
    <name evidence="8" type="ORF">A3770_07p47770</name>
    <name evidence="9" type="ORF">A3770_07p47790</name>
</gene>
<dbReference type="EMBL" id="CP031040">
    <property type="protein sequence ID" value="QDZ22261.1"/>
    <property type="molecule type" value="Genomic_DNA"/>
</dbReference>
<reference evidence="9 10" key="1">
    <citation type="submission" date="2018-07" db="EMBL/GenBank/DDBJ databases">
        <title>The complete nuclear genome of the prasinophyte Chloropicon primus (CCMP1205).</title>
        <authorList>
            <person name="Pombert J.-F."/>
            <person name="Otis C."/>
            <person name="Turmel M."/>
            <person name="Lemieux C."/>
        </authorList>
    </citation>
    <scope>NUCLEOTIDE SEQUENCE [LARGE SCALE GENOMIC DNA]</scope>
    <source>
        <strain evidence="9 10">CCMP1205</strain>
    </source>
</reference>
<dbReference type="InterPro" id="IPR050186">
    <property type="entry name" value="TPT_transporter"/>
</dbReference>
<keyword evidence="10" id="KW-1185">Reference proteome</keyword>
<feature type="transmembrane region" description="Helical" evidence="6">
    <location>
        <begin position="123"/>
        <end position="143"/>
    </location>
</feature>
<feature type="transmembrane region" description="Helical" evidence="6">
    <location>
        <begin position="370"/>
        <end position="387"/>
    </location>
</feature>
<evidence type="ECO:0000256" key="5">
    <source>
        <dbReference type="SAM" id="MobiDB-lite"/>
    </source>
</evidence>
<name>A0A5B8MPK4_9CHLO</name>
<feature type="transmembrane region" description="Helical" evidence="6">
    <location>
        <begin position="273"/>
        <end position="292"/>
    </location>
</feature>
<feature type="region of interest" description="Disordered" evidence="5">
    <location>
        <begin position="60"/>
        <end position="85"/>
    </location>
</feature>
<keyword evidence="4 6" id="KW-0472">Membrane</keyword>
<evidence type="ECO:0000256" key="6">
    <source>
        <dbReference type="SAM" id="Phobius"/>
    </source>
</evidence>
<accession>A0A5B8MPK4</accession>